<evidence type="ECO:0000313" key="2">
    <source>
        <dbReference type="Proteomes" id="UP000297871"/>
    </source>
</evidence>
<reference evidence="1" key="1">
    <citation type="journal article" date="2019" name="PLoS Negl. Trop. Dis.">
        <title>Revisiting the worldwide diversity of Leptospira species in the environment.</title>
        <authorList>
            <person name="Vincent A.T."/>
            <person name="Schiettekatte O."/>
            <person name="Bourhy P."/>
            <person name="Veyrier F.J."/>
            <person name="Picardeau M."/>
        </authorList>
    </citation>
    <scope>NUCLEOTIDE SEQUENCE [LARGE SCALE GENOMIC DNA]</scope>
    <source>
        <strain evidence="1">201800265</strain>
    </source>
</reference>
<protein>
    <submittedName>
        <fullName evidence="1">Uncharacterized protein</fullName>
    </submittedName>
</protein>
<accession>A0A4R9J4I9</accession>
<name>A0A4R9J4I9_9LEPT</name>
<dbReference type="RefSeq" id="WP_135616424.1">
    <property type="nucleotide sequence ID" value="NZ_RQFY01000011.1"/>
</dbReference>
<keyword evidence="2" id="KW-1185">Reference proteome</keyword>
<dbReference type="EMBL" id="RQFY01000011">
    <property type="protein sequence ID" value="TGL29730.1"/>
    <property type="molecule type" value="Genomic_DNA"/>
</dbReference>
<sequence length="119" mass="13940">MSFRKYSLPIFLGLLTLLVLSNCKASILDKMKELQKEGKYLELAILCNEHTDQEYKEICNTAWDETGKKIDQIFSQQADLPFLRVSVDQKTKKQVEEIFSKNPALKDRYLPIWKKIVQE</sequence>
<organism evidence="1 2">
    <name type="scientific">Leptospira koniambonensis</name>
    <dbReference type="NCBI Taxonomy" id="2484950"/>
    <lineage>
        <taxon>Bacteria</taxon>
        <taxon>Pseudomonadati</taxon>
        <taxon>Spirochaetota</taxon>
        <taxon>Spirochaetia</taxon>
        <taxon>Leptospirales</taxon>
        <taxon>Leptospiraceae</taxon>
        <taxon>Leptospira</taxon>
    </lineage>
</organism>
<dbReference type="Proteomes" id="UP000297871">
    <property type="component" value="Unassembled WGS sequence"/>
</dbReference>
<proteinExistence type="predicted"/>
<dbReference type="OrthoDB" id="330532at2"/>
<gene>
    <name evidence="1" type="ORF">EHQ52_17295</name>
</gene>
<evidence type="ECO:0000313" key="1">
    <source>
        <dbReference type="EMBL" id="TGL29730.1"/>
    </source>
</evidence>
<comment type="caution">
    <text evidence="1">The sequence shown here is derived from an EMBL/GenBank/DDBJ whole genome shotgun (WGS) entry which is preliminary data.</text>
</comment>
<dbReference type="AlphaFoldDB" id="A0A4R9J4I9"/>